<reference evidence="2" key="1">
    <citation type="submission" date="2021-02" db="EMBL/GenBank/DDBJ databases">
        <authorList>
            <person name="Nowell W R."/>
        </authorList>
    </citation>
    <scope>NUCLEOTIDE SEQUENCE</scope>
</reference>
<dbReference type="GO" id="GO:0000281">
    <property type="term" value="P:mitotic cytokinesis"/>
    <property type="evidence" value="ECO:0007669"/>
    <property type="project" value="InterPro"/>
</dbReference>
<dbReference type="PANTHER" id="PTHR14739">
    <property type="entry name" value="MICROTUBULE-ASSOCIATED PROTEIN 9"/>
    <property type="match status" value="1"/>
</dbReference>
<feature type="compositionally biased region" description="Basic and acidic residues" evidence="1">
    <location>
        <begin position="34"/>
        <end position="45"/>
    </location>
</feature>
<dbReference type="InterPro" id="IPR026106">
    <property type="entry name" value="MAP9"/>
</dbReference>
<feature type="compositionally biased region" description="Basic and acidic residues" evidence="1">
    <location>
        <begin position="300"/>
        <end position="312"/>
    </location>
</feature>
<feature type="compositionally biased region" description="Polar residues" evidence="1">
    <location>
        <begin position="451"/>
        <end position="474"/>
    </location>
</feature>
<evidence type="ECO:0000313" key="2">
    <source>
        <dbReference type="EMBL" id="CAF0953098.1"/>
    </source>
</evidence>
<feature type="compositionally biased region" description="Polar residues" evidence="1">
    <location>
        <begin position="286"/>
        <end position="297"/>
    </location>
</feature>
<feature type="compositionally biased region" description="Basic residues" evidence="1">
    <location>
        <begin position="213"/>
        <end position="226"/>
    </location>
</feature>
<feature type="compositionally biased region" description="Pro residues" evidence="1">
    <location>
        <begin position="377"/>
        <end position="397"/>
    </location>
</feature>
<dbReference type="GO" id="GO:0008017">
    <property type="term" value="F:microtubule binding"/>
    <property type="evidence" value="ECO:0007669"/>
    <property type="project" value="TreeGrafter"/>
</dbReference>
<dbReference type="GO" id="GO:0090307">
    <property type="term" value="P:mitotic spindle assembly"/>
    <property type="evidence" value="ECO:0007669"/>
    <property type="project" value="TreeGrafter"/>
</dbReference>
<feature type="compositionally biased region" description="Basic and acidic residues" evidence="1">
    <location>
        <begin position="256"/>
        <end position="265"/>
    </location>
</feature>
<feature type="compositionally biased region" description="Basic and acidic residues" evidence="1">
    <location>
        <begin position="272"/>
        <end position="285"/>
    </location>
</feature>
<feature type="region of interest" description="Disordered" evidence="1">
    <location>
        <begin position="709"/>
        <end position="746"/>
    </location>
</feature>
<feature type="compositionally biased region" description="Polar residues" evidence="1">
    <location>
        <begin position="325"/>
        <end position="363"/>
    </location>
</feature>
<feature type="compositionally biased region" description="Basic and acidic residues" evidence="1">
    <location>
        <begin position="99"/>
        <end position="123"/>
    </location>
</feature>
<proteinExistence type="predicted"/>
<dbReference type="OrthoDB" id="10047194at2759"/>
<name>A0A814DDI8_ADIRI</name>
<dbReference type="GO" id="GO:0000235">
    <property type="term" value="C:astral microtubule"/>
    <property type="evidence" value="ECO:0007669"/>
    <property type="project" value="TreeGrafter"/>
</dbReference>
<protein>
    <submittedName>
        <fullName evidence="2">Uncharacterized protein</fullName>
    </submittedName>
</protein>
<gene>
    <name evidence="2" type="ORF">EDS130_LOCUS12447</name>
</gene>
<comment type="caution">
    <text evidence="2">The sequence shown here is derived from an EMBL/GenBank/DDBJ whole genome shotgun (WGS) entry which is preliminary data.</text>
</comment>
<feature type="compositionally biased region" description="Basic and acidic residues" evidence="1">
    <location>
        <begin position="154"/>
        <end position="171"/>
    </location>
</feature>
<evidence type="ECO:0000313" key="3">
    <source>
        <dbReference type="Proteomes" id="UP000663852"/>
    </source>
</evidence>
<feature type="region of interest" description="Disordered" evidence="1">
    <location>
        <begin position="590"/>
        <end position="644"/>
    </location>
</feature>
<organism evidence="2 3">
    <name type="scientific">Adineta ricciae</name>
    <name type="common">Rotifer</name>
    <dbReference type="NCBI Taxonomy" id="249248"/>
    <lineage>
        <taxon>Eukaryota</taxon>
        <taxon>Metazoa</taxon>
        <taxon>Spiralia</taxon>
        <taxon>Gnathifera</taxon>
        <taxon>Rotifera</taxon>
        <taxon>Eurotatoria</taxon>
        <taxon>Bdelloidea</taxon>
        <taxon>Adinetida</taxon>
        <taxon>Adinetidae</taxon>
        <taxon>Adineta</taxon>
    </lineage>
</organism>
<evidence type="ECO:0000256" key="1">
    <source>
        <dbReference type="SAM" id="MobiDB-lite"/>
    </source>
</evidence>
<feature type="compositionally biased region" description="Low complexity" evidence="1">
    <location>
        <begin position="85"/>
        <end position="97"/>
    </location>
</feature>
<sequence>MASAVVMRGIRGLDDDDDDELDRSSPLLRTQRFHKTDTFGSKDLKSTLARPKPGNMSNLNLDLGGIYHDERNSNDSDEELDTKTGRSTSSGTSTQRTPKPMERSFLKTKDGDRPKVAQRHIDINDDDRDAFGHATMKPSPRPRNITTMREDEENNRKFADGFSNEQRRKSPTDMFNSNPSSDLRRNSRKFSIDRDDDVDERKHRDSDDESTSSKHRKPSSFIKSRHSSTTNDKPQSRKNSTKSRDDSDRSDDDDHDERSHSDRQILKNHRPSTHELEQTVPKDIEATTNQLPSSRPGSASKKEVESGRRSSYCEEQETVIPPVVHQQSQSRPSSAKSNTTRQQTQSAIDNVTSANMPHTLDPLTSNNEALAAALQPTLPPTPLPRPSAQLPPRPRPNPNSTTTGSIHKKQQFKIPPRYKEITSRVDTGRTPTSAINLTASIQRALQKELKSQTLPRPQSARTRAHSATNKSNDTTRQRRRSTSGYENVKPRVNTNLSINFDELNTSQMRAESSQSIKDGVYLEWLKTKEEQRLQDKELTKRWEEDKAKRVDKSQIQRRIEQNMRNLDQWRQEKEEQIRKKKQEEIALKREHEEKRRQQELQKKKDAKDGFENWKQKKDEQSHDKIDQEQNKKAAIEKRQEEKQKQVIEAEKAYDRWNEKKMQQIKRAEEAKKANREEQLKKLNETKETKFVSAQDAYEKWLQDKEKAEIEGKLGTQRRNSLSGKPQMPFLPGGGQRNTGKVQHVVW</sequence>
<feature type="region of interest" description="Disordered" evidence="1">
    <location>
        <begin position="1"/>
        <end position="363"/>
    </location>
</feature>
<dbReference type="EMBL" id="CAJNOJ010000047">
    <property type="protein sequence ID" value="CAF0953098.1"/>
    <property type="molecule type" value="Genomic_DNA"/>
</dbReference>
<dbReference type="PANTHER" id="PTHR14739:SF9">
    <property type="entry name" value="MICROTUBULE-ASSOCIATED PROTEIN 9"/>
    <property type="match status" value="1"/>
</dbReference>
<feature type="region of interest" description="Disordered" evidence="1">
    <location>
        <begin position="376"/>
        <end position="418"/>
    </location>
</feature>
<dbReference type="AlphaFoldDB" id="A0A814DDI8"/>
<accession>A0A814DDI8</accession>
<dbReference type="GO" id="GO:1902412">
    <property type="term" value="P:regulation of mitotic cytokinesis"/>
    <property type="evidence" value="ECO:0007669"/>
    <property type="project" value="TreeGrafter"/>
</dbReference>
<feature type="region of interest" description="Disordered" evidence="1">
    <location>
        <begin position="449"/>
        <end position="490"/>
    </location>
</feature>
<dbReference type="Proteomes" id="UP000663852">
    <property type="component" value="Unassembled WGS sequence"/>
</dbReference>
<feature type="compositionally biased region" description="Basic and acidic residues" evidence="1">
    <location>
        <begin position="182"/>
        <end position="206"/>
    </location>
</feature>